<evidence type="ECO:0000313" key="1">
    <source>
        <dbReference type="EMBL" id="MBD2847902.1"/>
    </source>
</evidence>
<evidence type="ECO:0000313" key="2">
    <source>
        <dbReference type="Proteomes" id="UP000621560"/>
    </source>
</evidence>
<proteinExistence type="predicted"/>
<keyword evidence="2" id="KW-1185">Reference proteome</keyword>
<dbReference type="AlphaFoldDB" id="A0A927BW22"/>
<dbReference type="RefSeq" id="WP_190921007.1">
    <property type="nucleotide sequence ID" value="NZ_JACXIZ010000047.1"/>
</dbReference>
<reference evidence="1" key="1">
    <citation type="submission" date="2020-09" db="EMBL/GenBank/DDBJ databases">
        <title>A novel bacterium of genus Paenibacillus, isolated from South China Sea.</title>
        <authorList>
            <person name="Huang H."/>
            <person name="Mo K."/>
            <person name="Hu Y."/>
        </authorList>
    </citation>
    <scope>NUCLEOTIDE SEQUENCE</scope>
    <source>
        <strain evidence="1">IB182496</strain>
    </source>
</reference>
<organism evidence="1 2">
    <name type="scientific">Paenibacillus sabuli</name>
    <dbReference type="NCBI Taxonomy" id="2772509"/>
    <lineage>
        <taxon>Bacteria</taxon>
        <taxon>Bacillati</taxon>
        <taxon>Bacillota</taxon>
        <taxon>Bacilli</taxon>
        <taxon>Bacillales</taxon>
        <taxon>Paenibacillaceae</taxon>
        <taxon>Paenibacillus</taxon>
    </lineage>
</organism>
<sequence length="72" mass="8536">MISEEQLNEYRLDGTKIRVIRDEMPENDVRGIIVAWDETHVMVRRANRRIVKLSRSYRFEAAALKRSDTESN</sequence>
<dbReference type="EMBL" id="JACXIZ010000047">
    <property type="protein sequence ID" value="MBD2847902.1"/>
    <property type="molecule type" value="Genomic_DNA"/>
</dbReference>
<name>A0A927BW22_9BACL</name>
<accession>A0A927BW22</accession>
<dbReference type="Proteomes" id="UP000621560">
    <property type="component" value="Unassembled WGS sequence"/>
</dbReference>
<gene>
    <name evidence="1" type="ORF">IDH44_22125</name>
</gene>
<comment type="caution">
    <text evidence="1">The sequence shown here is derived from an EMBL/GenBank/DDBJ whole genome shotgun (WGS) entry which is preliminary data.</text>
</comment>
<protein>
    <submittedName>
        <fullName evidence="1">Uncharacterized protein</fullName>
    </submittedName>
</protein>